<proteinExistence type="predicted"/>
<dbReference type="STRING" id="1448308.A0A2T2N030"/>
<organism evidence="4 5">
    <name type="scientific">Corynespora cassiicola Philippines</name>
    <dbReference type="NCBI Taxonomy" id="1448308"/>
    <lineage>
        <taxon>Eukaryota</taxon>
        <taxon>Fungi</taxon>
        <taxon>Dikarya</taxon>
        <taxon>Ascomycota</taxon>
        <taxon>Pezizomycotina</taxon>
        <taxon>Dothideomycetes</taxon>
        <taxon>Pleosporomycetidae</taxon>
        <taxon>Pleosporales</taxon>
        <taxon>Corynesporascaceae</taxon>
        <taxon>Corynespora</taxon>
    </lineage>
</organism>
<dbReference type="SMART" id="SM00248">
    <property type="entry name" value="ANK"/>
    <property type="match status" value="3"/>
</dbReference>
<evidence type="ECO:0000313" key="5">
    <source>
        <dbReference type="Proteomes" id="UP000240883"/>
    </source>
</evidence>
<keyword evidence="5" id="KW-1185">Reference proteome</keyword>
<dbReference type="AlphaFoldDB" id="A0A2T2N030"/>
<dbReference type="Pfam" id="PF12796">
    <property type="entry name" value="Ank_2"/>
    <property type="match status" value="1"/>
</dbReference>
<dbReference type="InterPro" id="IPR036770">
    <property type="entry name" value="Ankyrin_rpt-contain_sf"/>
</dbReference>
<keyword evidence="1" id="KW-0677">Repeat</keyword>
<gene>
    <name evidence="4" type="ORF">BS50DRAFT_472237</name>
</gene>
<dbReference type="EMBL" id="KZ678239">
    <property type="protein sequence ID" value="PSN58626.1"/>
    <property type="molecule type" value="Genomic_DNA"/>
</dbReference>
<evidence type="ECO:0000313" key="4">
    <source>
        <dbReference type="EMBL" id="PSN58626.1"/>
    </source>
</evidence>
<evidence type="ECO:0000256" key="1">
    <source>
        <dbReference type="ARBA" id="ARBA00022737"/>
    </source>
</evidence>
<dbReference type="PROSITE" id="PS50297">
    <property type="entry name" value="ANK_REP_REGION"/>
    <property type="match status" value="2"/>
</dbReference>
<reference evidence="4 5" key="1">
    <citation type="journal article" date="2018" name="Front. Microbiol.">
        <title>Genome-Wide Analysis of Corynespora cassiicola Leaf Fall Disease Putative Effectors.</title>
        <authorList>
            <person name="Lopez D."/>
            <person name="Ribeiro S."/>
            <person name="Label P."/>
            <person name="Fumanal B."/>
            <person name="Venisse J.S."/>
            <person name="Kohler A."/>
            <person name="de Oliveira R.R."/>
            <person name="Labutti K."/>
            <person name="Lipzen A."/>
            <person name="Lail K."/>
            <person name="Bauer D."/>
            <person name="Ohm R.A."/>
            <person name="Barry K.W."/>
            <person name="Spatafora J."/>
            <person name="Grigoriev I.V."/>
            <person name="Martin F.M."/>
            <person name="Pujade-Renaud V."/>
        </authorList>
    </citation>
    <scope>NUCLEOTIDE SEQUENCE [LARGE SCALE GENOMIC DNA]</scope>
    <source>
        <strain evidence="4 5">Philippines</strain>
    </source>
</reference>
<feature type="non-terminal residue" evidence="4">
    <location>
        <position position="106"/>
    </location>
</feature>
<sequence length="106" mass="11378">GRTALDWATALAQVADMEVLIEYGSDLNTMDKSGRTTILHAIDSHNDDAVHMLLKSGANPNPKMPKGLYRSSPLTAASFGGLENMVKLLLDYGAEVDAYNPEGRTA</sequence>
<dbReference type="Proteomes" id="UP000240883">
    <property type="component" value="Unassembled WGS sequence"/>
</dbReference>
<feature type="repeat" description="ANK" evidence="3">
    <location>
        <begin position="1"/>
        <end position="32"/>
    </location>
</feature>
<dbReference type="PANTHER" id="PTHR24171">
    <property type="entry name" value="ANKYRIN REPEAT DOMAIN-CONTAINING PROTEIN 39-RELATED"/>
    <property type="match status" value="1"/>
</dbReference>
<dbReference type="Pfam" id="PF00023">
    <property type="entry name" value="Ank"/>
    <property type="match status" value="1"/>
</dbReference>
<name>A0A2T2N030_CORCC</name>
<dbReference type="Gene3D" id="1.25.40.20">
    <property type="entry name" value="Ankyrin repeat-containing domain"/>
    <property type="match status" value="1"/>
</dbReference>
<evidence type="ECO:0000256" key="2">
    <source>
        <dbReference type="ARBA" id="ARBA00023043"/>
    </source>
</evidence>
<feature type="non-terminal residue" evidence="4">
    <location>
        <position position="1"/>
    </location>
</feature>
<dbReference type="OrthoDB" id="5431422at2759"/>
<dbReference type="PROSITE" id="PS50088">
    <property type="entry name" value="ANK_REPEAT"/>
    <property type="match status" value="2"/>
</dbReference>
<protein>
    <submittedName>
        <fullName evidence="4">Ankyrin repeat protein</fullName>
    </submittedName>
</protein>
<feature type="repeat" description="ANK" evidence="3">
    <location>
        <begin position="69"/>
        <end position="101"/>
    </location>
</feature>
<dbReference type="SUPFAM" id="SSF48403">
    <property type="entry name" value="Ankyrin repeat"/>
    <property type="match status" value="1"/>
</dbReference>
<keyword evidence="2 3" id="KW-0040">ANK repeat</keyword>
<accession>A0A2T2N030</accession>
<evidence type="ECO:0000256" key="3">
    <source>
        <dbReference type="PROSITE-ProRule" id="PRU00023"/>
    </source>
</evidence>
<dbReference type="InterPro" id="IPR002110">
    <property type="entry name" value="Ankyrin_rpt"/>
</dbReference>